<evidence type="ECO:0000256" key="8">
    <source>
        <dbReference type="ARBA" id="ARBA00034317"/>
    </source>
</evidence>
<evidence type="ECO:0000259" key="16">
    <source>
        <dbReference type="Pfam" id="PF08028"/>
    </source>
</evidence>
<evidence type="ECO:0000256" key="7">
    <source>
        <dbReference type="ARBA" id="ARBA00034307"/>
    </source>
</evidence>
<keyword evidence="4" id="KW-0547">Nucleotide-binding</keyword>
<dbReference type="OrthoDB" id="571684at2"/>
<keyword evidence="3" id="KW-0288">FMN</keyword>
<dbReference type="Pfam" id="PF02770">
    <property type="entry name" value="Acyl-CoA_dh_M"/>
    <property type="match status" value="1"/>
</dbReference>
<dbReference type="GO" id="GO:0008470">
    <property type="term" value="F:3-methylbutanoyl-CoA dehydrogenase activity"/>
    <property type="evidence" value="ECO:0007669"/>
    <property type="project" value="TreeGrafter"/>
</dbReference>
<dbReference type="Gene3D" id="1.20.140.10">
    <property type="entry name" value="Butyryl-CoA Dehydrogenase, subunit A, domain 3"/>
    <property type="match status" value="1"/>
</dbReference>
<evidence type="ECO:0000259" key="14">
    <source>
        <dbReference type="Pfam" id="PF02770"/>
    </source>
</evidence>
<gene>
    <name evidence="17" type="ORF">SAMN05216554_3153</name>
</gene>
<accession>A0A1H3RYD6</accession>
<comment type="catalytic activity">
    <reaction evidence="11">
        <text>dibenzothiophene + FMNH2 + O2 = dibenzothiophene 5-oxide + FMN + H2O + H(+)</text>
        <dbReference type="Rhea" id="RHEA:49076"/>
        <dbReference type="ChEBI" id="CHEBI:15377"/>
        <dbReference type="ChEBI" id="CHEBI:15378"/>
        <dbReference type="ChEBI" id="CHEBI:15379"/>
        <dbReference type="ChEBI" id="CHEBI:23681"/>
        <dbReference type="ChEBI" id="CHEBI:23683"/>
        <dbReference type="ChEBI" id="CHEBI:57618"/>
        <dbReference type="ChEBI" id="CHEBI:58210"/>
    </reaction>
</comment>
<comment type="similarity">
    <text evidence="8">Belongs to the DszC flavin monooxygenase family.</text>
</comment>
<dbReference type="InterPro" id="IPR013107">
    <property type="entry name" value="Acyl-CoA_DH_C"/>
</dbReference>
<comment type="pathway">
    <text evidence="7">Sulfur metabolism; dibenzothiophene degradation.</text>
</comment>
<evidence type="ECO:0000256" key="3">
    <source>
        <dbReference type="ARBA" id="ARBA00022643"/>
    </source>
</evidence>
<dbReference type="Gene3D" id="1.10.540.10">
    <property type="entry name" value="Acyl-CoA dehydrogenase/oxidase, N-terminal domain"/>
    <property type="match status" value="1"/>
</dbReference>
<evidence type="ECO:0000256" key="1">
    <source>
        <dbReference type="ARBA" id="ARBA00004496"/>
    </source>
</evidence>
<sequence length="418" mass="44435">MSTTTTLTSGPASGPTDAELLARFQPLFESIASGSAERERTRTLLHAEVAALREAGFGALRLPVELGGHGASVRQLIVLLRELGAADSNLPQALRQHFFQVELLLRAPGDEVNAVWLDRVAAGDLFGSGTTEPHGSAIGQVSTVLRRASDGSYRLNGRKIYGTGNAYAQWIPVGAVDEEGVPVVPVVPVDREGVTLLDDWNGFGQRLTATSTTLFEDVVVQPDEVRRFAAGGPTRGGSGLHQAVLLAALSGVIEAATRELTDILRAKRRVYFTGTGELPRHDAVVQEQLGRARAASDASSLIVDGIGRRLEAAWATWGDPAATDEEIDRQFIDVELAVSSAQVVISELALTTTAHLLDVLGASSLDAAAGLDRHWRNARALASHNPYPFKARLLGDHALNGTEPPEFAVGRDVGEKTS</sequence>
<comment type="catalytic activity">
    <reaction evidence="12">
        <text>dibenzothiophene 5-oxide + FMNH2 + O2 = dibenzothiophene 5,5-dioxide + FMN + H2O + H(+)</text>
        <dbReference type="Rhea" id="RHEA:49080"/>
        <dbReference type="ChEBI" id="CHEBI:15377"/>
        <dbReference type="ChEBI" id="CHEBI:15378"/>
        <dbReference type="ChEBI" id="CHEBI:15379"/>
        <dbReference type="ChEBI" id="CHEBI:23683"/>
        <dbReference type="ChEBI" id="CHEBI:57618"/>
        <dbReference type="ChEBI" id="CHEBI:58210"/>
        <dbReference type="ChEBI" id="CHEBI:90356"/>
    </reaction>
</comment>
<evidence type="ECO:0000256" key="6">
    <source>
        <dbReference type="ARBA" id="ARBA00023033"/>
    </source>
</evidence>
<dbReference type="GO" id="GO:0004497">
    <property type="term" value="F:monooxygenase activity"/>
    <property type="evidence" value="ECO:0007669"/>
    <property type="project" value="UniProtKB-KW"/>
</dbReference>
<keyword evidence="6" id="KW-0503">Monooxygenase</keyword>
<dbReference type="AlphaFoldDB" id="A0A1H3RYD6"/>
<reference evidence="17 18" key="1">
    <citation type="submission" date="2016-10" db="EMBL/GenBank/DDBJ databases">
        <authorList>
            <person name="de Groot N.N."/>
        </authorList>
    </citation>
    <scope>NUCLEOTIDE SEQUENCE [LARGE SCALE GENOMIC DNA]</scope>
    <source>
        <strain evidence="17 18">CGMCC 4.3491</strain>
    </source>
</reference>
<dbReference type="SUPFAM" id="SSF47203">
    <property type="entry name" value="Acyl-CoA dehydrogenase C-terminal domain-like"/>
    <property type="match status" value="1"/>
</dbReference>
<evidence type="ECO:0000256" key="2">
    <source>
        <dbReference type="ARBA" id="ARBA00022630"/>
    </source>
</evidence>
<dbReference type="Pfam" id="PF02771">
    <property type="entry name" value="Acyl-CoA_dh_N"/>
    <property type="match status" value="1"/>
</dbReference>
<dbReference type="InterPro" id="IPR037069">
    <property type="entry name" value="AcylCoA_DH/ox_N_sf"/>
</dbReference>
<dbReference type="GO" id="GO:0005737">
    <property type="term" value="C:cytoplasm"/>
    <property type="evidence" value="ECO:0007669"/>
    <property type="project" value="UniProtKB-SubCell"/>
</dbReference>
<dbReference type="InterPro" id="IPR006091">
    <property type="entry name" value="Acyl-CoA_Oxase/DH_mid-dom"/>
</dbReference>
<evidence type="ECO:0000256" key="5">
    <source>
        <dbReference type="ARBA" id="ARBA00023002"/>
    </source>
</evidence>
<protein>
    <recommendedName>
        <fullName evidence="10">Dibenzothiophene monooxygenase</fullName>
        <ecNumber evidence="9">1.14.14.21</ecNumber>
    </recommendedName>
</protein>
<dbReference type="Proteomes" id="UP000198891">
    <property type="component" value="Unassembled WGS sequence"/>
</dbReference>
<dbReference type="InterPro" id="IPR046373">
    <property type="entry name" value="Acyl-CoA_Oxase/DH_mid-dom_sf"/>
</dbReference>
<keyword evidence="2" id="KW-0285">Flavoprotein</keyword>
<dbReference type="InterPro" id="IPR036250">
    <property type="entry name" value="AcylCo_DH-like_C"/>
</dbReference>
<evidence type="ECO:0000313" key="17">
    <source>
        <dbReference type="EMBL" id="SDZ30348.1"/>
    </source>
</evidence>
<keyword evidence="18" id="KW-1185">Reference proteome</keyword>
<dbReference type="Gene3D" id="2.40.110.10">
    <property type="entry name" value="Butyryl-CoA Dehydrogenase, subunit A, domain 2"/>
    <property type="match status" value="1"/>
</dbReference>
<dbReference type="EMBL" id="FNPZ01000003">
    <property type="protein sequence ID" value="SDZ30348.1"/>
    <property type="molecule type" value="Genomic_DNA"/>
</dbReference>
<evidence type="ECO:0000256" key="13">
    <source>
        <dbReference type="ARBA" id="ARBA00049456"/>
    </source>
</evidence>
<evidence type="ECO:0000259" key="15">
    <source>
        <dbReference type="Pfam" id="PF02771"/>
    </source>
</evidence>
<comment type="catalytic activity">
    <reaction evidence="13">
        <text>dibenzothiophene + 2 FMNH2 + 2 O2 = dibenzothiophene 5,5-dioxide + 2 FMN + 2 H2O + 2 H(+)</text>
        <dbReference type="Rhea" id="RHEA:49072"/>
        <dbReference type="ChEBI" id="CHEBI:15377"/>
        <dbReference type="ChEBI" id="CHEBI:15378"/>
        <dbReference type="ChEBI" id="CHEBI:15379"/>
        <dbReference type="ChEBI" id="CHEBI:23681"/>
        <dbReference type="ChEBI" id="CHEBI:57618"/>
        <dbReference type="ChEBI" id="CHEBI:58210"/>
        <dbReference type="ChEBI" id="CHEBI:90356"/>
        <dbReference type="EC" id="1.14.14.21"/>
    </reaction>
</comment>
<dbReference type="STRING" id="381665.SAMN05216554_3153"/>
<dbReference type="PIRSF" id="PIRSF016578">
    <property type="entry name" value="HsaA"/>
    <property type="match status" value="1"/>
</dbReference>
<evidence type="ECO:0000256" key="12">
    <source>
        <dbReference type="ARBA" id="ARBA00048445"/>
    </source>
</evidence>
<evidence type="ECO:0000313" key="18">
    <source>
        <dbReference type="Proteomes" id="UP000198891"/>
    </source>
</evidence>
<evidence type="ECO:0000256" key="4">
    <source>
        <dbReference type="ARBA" id="ARBA00022741"/>
    </source>
</evidence>
<dbReference type="PANTHER" id="PTHR43884:SF12">
    <property type="entry name" value="ISOVALERYL-COA DEHYDROGENASE, MITOCHONDRIAL-RELATED"/>
    <property type="match status" value="1"/>
</dbReference>
<feature type="domain" description="Acyl-CoA oxidase/dehydrogenase middle" evidence="14">
    <location>
        <begin position="130"/>
        <end position="218"/>
    </location>
</feature>
<dbReference type="SUPFAM" id="SSF56645">
    <property type="entry name" value="Acyl-CoA dehydrogenase NM domain-like"/>
    <property type="match status" value="1"/>
</dbReference>
<dbReference type="InterPro" id="IPR009100">
    <property type="entry name" value="AcylCoA_DH/oxidase_NM_dom_sf"/>
</dbReference>
<evidence type="ECO:0000256" key="9">
    <source>
        <dbReference type="ARBA" id="ARBA00034328"/>
    </source>
</evidence>
<dbReference type="PANTHER" id="PTHR43884">
    <property type="entry name" value="ACYL-COA DEHYDROGENASE"/>
    <property type="match status" value="1"/>
</dbReference>
<evidence type="ECO:0000256" key="10">
    <source>
        <dbReference type="ARBA" id="ARBA00034345"/>
    </source>
</evidence>
<dbReference type="Pfam" id="PF08028">
    <property type="entry name" value="Acyl-CoA_dh_2"/>
    <property type="match status" value="1"/>
</dbReference>
<keyword evidence="5" id="KW-0560">Oxidoreductase</keyword>
<dbReference type="InterPro" id="IPR013786">
    <property type="entry name" value="AcylCoA_DH/ox_N"/>
</dbReference>
<comment type="subcellular location">
    <subcellularLocation>
        <location evidence="1">Cytoplasm</location>
    </subcellularLocation>
</comment>
<dbReference type="RefSeq" id="WP_092555456.1">
    <property type="nucleotide sequence ID" value="NZ_FNPZ01000003.1"/>
</dbReference>
<feature type="domain" description="Acyl-CoA dehydrogenase/oxidase N-terminal" evidence="15">
    <location>
        <begin position="31"/>
        <end position="124"/>
    </location>
</feature>
<evidence type="ECO:0000256" key="11">
    <source>
        <dbReference type="ARBA" id="ARBA00047859"/>
    </source>
</evidence>
<name>A0A1H3RYD6_9MICO</name>
<feature type="domain" description="Acyl-CoA dehydrogenase C-terminal" evidence="16">
    <location>
        <begin position="248"/>
        <end position="385"/>
    </location>
</feature>
<dbReference type="GO" id="GO:0006552">
    <property type="term" value="P:L-leucine catabolic process"/>
    <property type="evidence" value="ECO:0007669"/>
    <property type="project" value="TreeGrafter"/>
</dbReference>
<organism evidence="17 18">
    <name type="scientific">Herbiconiux ginsengi</name>
    <dbReference type="NCBI Taxonomy" id="381665"/>
    <lineage>
        <taxon>Bacteria</taxon>
        <taxon>Bacillati</taxon>
        <taxon>Actinomycetota</taxon>
        <taxon>Actinomycetes</taxon>
        <taxon>Micrococcales</taxon>
        <taxon>Microbacteriaceae</taxon>
        <taxon>Herbiconiux</taxon>
    </lineage>
</organism>
<proteinExistence type="inferred from homology"/>
<dbReference type="GO" id="GO:0050660">
    <property type="term" value="F:flavin adenine dinucleotide binding"/>
    <property type="evidence" value="ECO:0007669"/>
    <property type="project" value="InterPro"/>
</dbReference>
<dbReference type="EC" id="1.14.14.21" evidence="9"/>